<dbReference type="InParanoid" id="A0A2P5ABY8"/>
<evidence type="ECO:0000256" key="1">
    <source>
        <dbReference type="SAM" id="MobiDB-lite"/>
    </source>
</evidence>
<gene>
    <name evidence="2" type="ORF">TorRG33x02_353980</name>
</gene>
<feature type="compositionally biased region" description="Acidic residues" evidence="1">
    <location>
        <begin position="65"/>
        <end position="76"/>
    </location>
</feature>
<feature type="non-terminal residue" evidence="2">
    <location>
        <position position="76"/>
    </location>
</feature>
<dbReference type="EMBL" id="JXTC01000966">
    <property type="protein sequence ID" value="PON34024.1"/>
    <property type="molecule type" value="Genomic_DNA"/>
</dbReference>
<dbReference type="AlphaFoldDB" id="A0A2P5ABY8"/>
<dbReference type="OrthoDB" id="10413298at2759"/>
<comment type="caution">
    <text evidence="2">The sequence shown here is derived from an EMBL/GenBank/DDBJ whole genome shotgun (WGS) entry which is preliminary data.</text>
</comment>
<evidence type="ECO:0000313" key="3">
    <source>
        <dbReference type="Proteomes" id="UP000237000"/>
    </source>
</evidence>
<proteinExistence type="predicted"/>
<feature type="compositionally biased region" description="Basic and acidic residues" evidence="1">
    <location>
        <begin position="45"/>
        <end position="56"/>
    </location>
</feature>
<name>A0A2P5ABY8_TREOI</name>
<feature type="region of interest" description="Disordered" evidence="1">
    <location>
        <begin position="45"/>
        <end position="76"/>
    </location>
</feature>
<dbReference type="Proteomes" id="UP000237000">
    <property type="component" value="Unassembled WGS sequence"/>
</dbReference>
<reference evidence="3" key="1">
    <citation type="submission" date="2016-06" db="EMBL/GenBank/DDBJ databases">
        <title>Parallel loss of symbiosis genes in relatives of nitrogen-fixing non-legume Parasponia.</title>
        <authorList>
            <person name="Van Velzen R."/>
            <person name="Holmer R."/>
            <person name="Bu F."/>
            <person name="Rutten L."/>
            <person name="Van Zeijl A."/>
            <person name="Liu W."/>
            <person name="Santuari L."/>
            <person name="Cao Q."/>
            <person name="Sharma T."/>
            <person name="Shen D."/>
            <person name="Roswanjaya Y."/>
            <person name="Wardhani T."/>
            <person name="Kalhor M.S."/>
            <person name="Jansen J."/>
            <person name="Van den Hoogen J."/>
            <person name="Gungor B."/>
            <person name="Hartog M."/>
            <person name="Hontelez J."/>
            <person name="Verver J."/>
            <person name="Yang W.-C."/>
            <person name="Schijlen E."/>
            <person name="Repin R."/>
            <person name="Schilthuizen M."/>
            <person name="Schranz E."/>
            <person name="Heidstra R."/>
            <person name="Miyata K."/>
            <person name="Fedorova E."/>
            <person name="Kohlen W."/>
            <person name="Bisseling T."/>
            <person name="Smit S."/>
            <person name="Geurts R."/>
        </authorList>
    </citation>
    <scope>NUCLEOTIDE SEQUENCE [LARGE SCALE GENOMIC DNA]</scope>
    <source>
        <strain evidence="3">cv. RG33-2</strain>
    </source>
</reference>
<protein>
    <submittedName>
        <fullName evidence="2">Uncharacterized protein</fullName>
    </submittedName>
</protein>
<organism evidence="2 3">
    <name type="scientific">Trema orientale</name>
    <name type="common">Charcoal tree</name>
    <name type="synonym">Celtis orientalis</name>
    <dbReference type="NCBI Taxonomy" id="63057"/>
    <lineage>
        <taxon>Eukaryota</taxon>
        <taxon>Viridiplantae</taxon>
        <taxon>Streptophyta</taxon>
        <taxon>Embryophyta</taxon>
        <taxon>Tracheophyta</taxon>
        <taxon>Spermatophyta</taxon>
        <taxon>Magnoliopsida</taxon>
        <taxon>eudicotyledons</taxon>
        <taxon>Gunneridae</taxon>
        <taxon>Pentapetalae</taxon>
        <taxon>rosids</taxon>
        <taxon>fabids</taxon>
        <taxon>Rosales</taxon>
        <taxon>Cannabaceae</taxon>
        <taxon>Trema</taxon>
    </lineage>
</organism>
<keyword evidence="3" id="KW-1185">Reference proteome</keyword>
<evidence type="ECO:0000313" key="2">
    <source>
        <dbReference type="EMBL" id="PON34024.1"/>
    </source>
</evidence>
<sequence length="76" mass="8542">MAFICWLRKDNIPLCVTLVKKSGNITCKEAFVSRLDDIANLRKDDDDMHYMGKDDTNDNGGGGGGDEEEEEEEEED</sequence>
<accession>A0A2P5ABY8</accession>